<dbReference type="EMBL" id="CAJFCW020000001">
    <property type="protein sequence ID" value="CAG9084520.1"/>
    <property type="molecule type" value="Genomic_DNA"/>
</dbReference>
<protein>
    <recommendedName>
        <fullName evidence="5">Transmembrane protein 98</fullName>
    </recommendedName>
</protein>
<evidence type="ECO:0000256" key="4">
    <source>
        <dbReference type="ARBA" id="ARBA00011024"/>
    </source>
</evidence>
<evidence type="ECO:0000256" key="1">
    <source>
        <dbReference type="ARBA" id="ARBA00004401"/>
    </source>
</evidence>
<dbReference type="GO" id="GO:0005576">
    <property type="term" value="C:extracellular region"/>
    <property type="evidence" value="ECO:0007669"/>
    <property type="project" value="UniProtKB-SubCell"/>
</dbReference>
<comment type="subcellular location">
    <subcellularLocation>
        <location evidence="1">Cell membrane</location>
        <topology evidence="1">Single-pass type II membrane protein</topology>
    </subcellularLocation>
    <subcellularLocation>
        <location evidence="3">Endoplasmic reticulum membrane</location>
        <topology evidence="3">Single-pass type II membrane protein</topology>
    </subcellularLocation>
    <subcellularLocation>
        <location evidence="2">Secreted</location>
        <location evidence="2">Extracellular exosome</location>
    </subcellularLocation>
</comment>
<dbReference type="OrthoDB" id="5978425at2759"/>
<keyword evidence="6" id="KW-1003">Cell membrane</keyword>
<feature type="compositionally biased region" description="Polar residues" evidence="12">
    <location>
        <begin position="209"/>
        <end position="226"/>
    </location>
</feature>
<evidence type="ECO:0000256" key="6">
    <source>
        <dbReference type="ARBA" id="ARBA00022475"/>
    </source>
</evidence>
<reference evidence="14" key="1">
    <citation type="submission" date="2020-09" db="EMBL/GenBank/DDBJ databases">
        <authorList>
            <person name="Kikuchi T."/>
        </authorList>
    </citation>
    <scope>NUCLEOTIDE SEQUENCE</scope>
    <source>
        <strain evidence="14">SH1</strain>
    </source>
</reference>
<feature type="region of interest" description="Disordered" evidence="12">
    <location>
        <begin position="201"/>
        <end position="252"/>
    </location>
</feature>
<sequence length="252" mass="28025">MDVVVYLALAVLVAVFIISLVLLVVMCRRRFSKLKRDNMDDFVQLSPYLSQALSNNEWIFDVNGVLEHSVCILKLCHVITDKLSAISLDQVSPQLNEIICEATARVVPRFDAVLQALAARKVDVRLTEARVTGLTTAVWALVQPFCILDPKYKETFGPMLAEMEEHQRFLAYTIQRAEEAVVHEVDETKTPTTSIAVENRKPQVPNGKVVSNNALPPTSTQDQTLLSEEPPDENGDVQRIEEATPPADPSTS</sequence>
<gene>
    <name evidence="14" type="ORF">BOKJ2_LOCUS1830</name>
</gene>
<proteinExistence type="inferred from homology"/>
<evidence type="ECO:0000256" key="12">
    <source>
        <dbReference type="SAM" id="MobiDB-lite"/>
    </source>
</evidence>
<evidence type="ECO:0000256" key="5">
    <source>
        <dbReference type="ARBA" id="ARBA00014380"/>
    </source>
</evidence>
<dbReference type="GO" id="GO:0005789">
    <property type="term" value="C:endoplasmic reticulum membrane"/>
    <property type="evidence" value="ECO:0007669"/>
    <property type="project" value="UniProtKB-SubCell"/>
</dbReference>
<keyword evidence="15" id="KW-1185">Reference proteome</keyword>
<evidence type="ECO:0000256" key="13">
    <source>
        <dbReference type="SAM" id="Phobius"/>
    </source>
</evidence>
<comment type="caution">
    <text evidence="14">The sequence shown here is derived from an EMBL/GenBank/DDBJ whole genome shotgun (WGS) entry which is preliminary data.</text>
</comment>
<evidence type="ECO:0000256" key="2">
    <source>
        <dbReference type="ARBA" id="ARBA00004550"/>
    </source>
</evidence>
<name>A0A811JV58_9BILA</name>
<dbReference type="EMBL" id="CAJFDH010000001">
    <property type="protein sequence ID" value="CAD5207146.1"/>
    <property type="molecule type" value="Genomic_DNA"/>
</dbReference>
<evidence type="ECO:0000313" key="15">
    <source>
        <dbReference type="Proteomes" id="UP000614601"/>
    </source>
</evidence>
<dbReference type="GO" id="GO:0005886">
    <property type="term" value="C:plasma membrane"/>
    <property type="evidence" value="ECO:0007669"/>
    <property type="project" value="UniProtKB-SubCell"/>
</dbReference>
<dbReference type="InterPro" id="IPR029668">
    <property type="entry name" value="TMEM98"/>
</dbReference>
<evidence type="ECO:0000256" key="11">
    <source>
        <dbReference type="ARBA" id="ARBA00023136"/>
    </source>
</evidence>
<organism evidence="14 15">
    <name type="scientific">Bursaphelenchus okinawaensis</name>
    <dbReference type="NCBI Taxonomy" id="465554"/>
    <lineage>
        <taxon>Eukaryota</taxon>
        <taxon>Metazoa</taxon>
        <taxon>Ecdysozoa</taxon>
        <taxon>Nematoda</taxon>
        <taxon>Chromadorea</taxon>
        <taxon>Rhabditida</taxon>
        <taxon>Tylenchina</taxon>
        <taxon>Tylenchomorpha</taxon>
        <taxon>Aphelenchoidea</taxon>
        <taxon>Aphelenchoididae</taxon>
        <taxon>Bursaphelenchus</taxon>
    </lineage>
</organism>
<comment type="similarity">
    <text evidence="4">Belongs to the TMEM98 family.</text>
</comment>
<dbReference type="AlphaFoldDB" id="A0A811JV58"/>
<dbReference type="PANTHER" id="PTHR32510">
    <property type="entry name" value="TRANSMEMBRANE PROTEIN 98"/>
    <property type="match status" value="1"/>
</dbReference>
<dbReference type="Proteomes" id="UP000783686">
    <property type="component" value="Unassembled WGS sequence"/>
</dbReference>
<evidence type="ECO:0000256" key="3">
    <source>
        <dbReference type="ARBA" id="ARBA00004648"/>
    </source>
</evidence>
<keyword evidence="11 13" id="KW-0472">Membrane</keyword>
<evidence type="ECO:0000256" key="9">
    <source>
        <dbReference type="ARBA" id="ARBA00022824"/>
    </source>
</evidence>
<evidence type="ECO:0000256" key="8">
    <source>
        <dbReference type="ARBA" id="ARBA00022692"/>
    </source>
</evidence>
<dbReference type="Proteomes" id="UP000614601">
    <property type="component" value="Unassembled WGS sequence"/>
</dbReference>
<dbReference type="PANTHER" id="PTHR32510:SF3">
    <property type="entry name" value="TRANSMEMBRANE PROTEIN 98"/>
    <property type="match status" value="1"/>
</dbReference>
<feature type="transmembrane region" description="Helical" evidence="13">
    <location>
        <begin position="6"/>
        <end position="26"/>
    </location>
</feature>
<accession>A0A811JV58</accession>
<evidence type="ECO:0000313" key="14">
    <source>
        <dbReference type="EMBL" id="CAD5207146.1"/>
    </source>
</evidence>
<keyword evidence="9" id="KW-0256">Endoplasmic reticulum</keyword>
<evidence type="ECO:0000256" key="10">
    <source>
        <dbReference type="ARBA" id="ARBA00022989"/>
    </source>
</evidence>
<evidence type="ECO:0000256" key="7">
    <source>
        <dbReference type="ARBA" id="ARBA00022525"/>
    </source>
</evidence>
<keyword evidence="10 13" id="KW-1133">Transmembrane helix</keyword>
<keyword evidence="7" id="KW-0964">Secreted</keyword>
<keyword evidence="8 13" id="KW-0812">Transmembrane</keyword>